<gene>
    <name evidence="2" type="ORF">GUITHDRAFT_164883</name>
</gene>
<dbReference type="EnsemblProtists" id="EKX39764">
    <property type="protein sequence ID" value="EKX39764"/>
    <property type="gene ID" value="GUITHDRAFT_164883"/>
</dbReference>
<dbReference type="Proteomes" id="UP000011087">
    <property type="component" value="Unassembled WGS sequence"/>
</dbReference>
<proteinExistence type="predicted"/>
<feature type="compositionally biased region" description="Polar residues" evidence="1">
    <location>
        <begin position="27"/>
        <end position="44"/>
    </location>
</feature>
<protein>
    <submittedName>
        <fullName evidence="2 3">Uncharacterized protein</fullName>
    </submittedName>
</protein>
<reference evidence="3" key="3">
    <citation type="submission" date="2016-03" db="UniProtKB">
        <authorList>
            <consortium name="EnsemblProtists"/>
        </authorList>
    </citation>
    <scope>IDENTIFICATION</scope>
</reference>
<reference evidence="4" key="2">
    <citation type="submission" date="2012-11" db="EMBL/GenBank/DDBJ databases">
        <authorList>
            <person name="Kuo A."/>
            <person name="Curtis B.A."/>
            <person name="Tanifuji G."/>
            <person name="Burki F."/>
            <person name="Gruber A."/>
            <person name="Irimia M."/>
            <person name="Maruyama S."/>
            <person name="Arias M.C."/>
            <person name="Ball S.G."/>
            <person name="Gile G.H."/>
            <person name="Hirakawa Y."/>
            <person name="Hopkins J.F."/>
            <person name="Rensing S.A."/>
            <person name="Schmutz J."/>
            <person name="Symeonidi A."/>
            <person name="Elias M."/>
            <person name="Eveleigh R.J."/>
            <person name="Herman E.K."/>
            <person name="Klute M.J."/>
            <person name="Nakayama T."/>
            <person name="Obornik M."/>
            <person name="Reyes-Prieto A."/>
            <person name="Armbrust E.V."/>
            <person name="Aves S.J."/>
            <person name="Beiko R.G."/>
            <person name="Coutinho P."/>
            <person name="Dacks J.B."/>
            <person name="Durnford D.G."/>
            <person name="Fast N.M."/>
            <person name="Green B.R."/>
            <person name="Grisdale C."/>
            <person name="Hempe F."/>
            <person name="Henrissat B."/>
            <person name="Hoppner M.P."/>
            <person name="Ishida K.-I."/>
            <person name="Kim E."/>
            <person name="Koreny L."/>
            <person name="Kroth P.G."/>
            <person name="Liu Y."/>
            <person name="Malik S.-B."/>
            <person name="Maier U.G."/>
            <person name="McRose D."/>
            <person name="Mock T."/>
            <person name="Neilson J.A."/>
            <person name="Onodera N.T."/>
            <person name="Poole A.M."/>
            <person name="Pritham E.J."/>
            <person name="Richards T.A."/>
            <person name="Rocap G."/>
            <person name="Roy S.W."/>
            <person name="Sarai C."/>
            <person name="Schaack S."/>
            <person name="Shirato S."/>
            <person name="Slamovits C.H."/>
            <person name="Spencer D.F."/>
            <person name="Suzuki S."/>
            <person name="Worden A.Z."/>
            <person name="Zauner S."/>
            <person name="Barry K."/>
            <person name="Bell C."/>
            <person name="Bharti A.K."/>
            <person name="Crow J.A."/>
            <person name="Grimwood J."/>
            <person name="Kramer R."/>
            <person name="Lindquist E."/>
            <person name="Lucas S."/>
            <person name="Salamov A."/>
            <person name="McFadden G.I."/>
            <person name="Lane C.E."/>
            <person name="Keeling P.J."/>
            <person name="Gray M.W."/>
            <person name="Grigoriev I.V."/>
            <person name="Archibald J.M."/>
        </authorList>
    </citation>
    <scope>NUCLEOTIDE SEQUENCE</scope>
    <source>
        <strain evidence="4">CCMP2712</strain>
    </source>
</reference>
<dbReference type="KEGG" id="gtt:GUITHDRAFT_164883"/>
<keyword evidence="4" id="KW-1185">Reference proteome</keyword>
<accession>L1IV68</accession>
<sequence length="320" mass="36554">MEFSDDDRVYNVNITVDKELVATINNALPSSSSKRQAPKTPNTRVRSKSKLGSNPCAKASPRRAAGRNNSRTTPKTQTLPPISMKANKLPAKRSIVKPNTPSHGSIKTQRKASQSLQYREIKIPSYQNILYPNVKKNLSSKICALSRILTQLCDQRLVEASLSSNSPPFPLFEISGQPWNQLKILNPDTAWKILLGWTIRSKLFKHNKIKGNNDRILYELFWSLGLKGYSPSEGSKGLKSRKDRYFWSVEEWNRRVPRNMTNGIANSKNWNIKPEVVDRVQSYDFSNIKLDTEETSLLSDVFKEIQEFREGEIEEDPWTK</sequence>
<feature type="region of interest" description="Disordered" evidence="1">
    <location>
        <begin position="27"/>
        <end position="113"/>
    </location>
</feature>
<dbReference type="PaxDb" id="55529-EKX39764"/>
<feature type="compositionally biased region" description="Polar residues" evidence="1">
    <location>
        <begin position="67"/>
        <end position="80"/>
    </location>
</feature>
<evidence type="ECO:0000256" key="1">
    <source>
        <dbReference type="SAM" id="MobiDB-lite"/>
    </source>
</evidence>
<feature type="compositionally biased region" description="Polar residues" evidence="1">
    <location>
        <begin position="97"/>
        <end position="113"/>
    </location>
</feature>
<evidence type="ECO:0000313" key="4">
    <source>
        <dbReference type="Proteomes" id="UP000011087"/>
    </source>
</evidence>
<dbReference type="EMBL" id="JH993037">
    <property type="protein sequence ID" value="EKX39764.1"/>
    <property type="molecule type" value="Genomic_DNA"/>
</dbReference>
<name>L1IV68_GUITC</name>
<reference evidence="2 4" key="1">
    <citation type="journal article" date="2012" name="Nature">
        <title>Algal genomes reveal evolutionary mosaicism and the fate of nucleomorphs.</title>
        <authorList>
            <consortium name="DOE Joint Genome Institute"/>
            <person name="Curtis B.A."/>
            <person name="Tanifuji G."/>
            <person name="Burki F."/>
            <person name="Gruber A."/>
            <person name="Irimia M."/>
            <person name="Maruyama S."/>
            <person name="Arias M.C."/>
            <person name="Ball S.G."/>
            <person name="Gile G.H."/>
            <person name="Hirakawa Y."/>
            <person name="Hopkins J.F."/>
            <person name="Kuo A."/>
            <person name="Rensing S.A."/>
            <person name="Schmutz J."/>
            <person name="Symeonidi A."/>
            <person name="Elias M."/>
            <person name="Eveleigh R.J."/>
            <person name="Herman E.K."/>
            <person name="Klute M.J."/>
            <person name="Nakayama T."/>
            <person name="Obornik M."/>
            <person name="Reyes-Prieto A."/>
            <person name="Armbrust E.V."/>
            <person name="Aves S.J."/>
            <person name="Beiko R.G."/>
            <person name="Coutinho P."/>
            <person name="Dacks J.B."/>
            <person name="Durnford D.G."/>
            <person name="Fast N.M."/>
            <person name="Green B.R."/>
            <person name="Grisdale C.J."/>
            <person name="Hempel F."/>
            <person name="Henrissat B."/>
            <person name="Hoppner M.P."/>
            <person name="Ishida K."/>
            <person name="Kim E."/>
            <person name="Koreny L."/>
            <person name="Kroth P.G."/>
            <person name="Liu Y."/>
            <person name="Malik S.B."/>
            <person name="Maier U.G."/>
            <person name="McRose D."/>
            <person name="Mock T."/>
            <person name="Neilson J.A."/>
            <person name="Onodera N.T."/>
            <person name="Poole A.M."/>
            <person name="Pritham E.J."/>
            <person name="Richards T.A."/>
            <person name="Rocap G."/>
            <person name="Roy S.W."/>
            <person name="Sarai C."/>
            <person name="Schaack S."/>
            <person name="Shirato S."/>
            <person name="Slamovits C.H."/>
            <person name="Spencer D.F."/>
            <person name="Suzuki S."/>
            <person name="Worden A.Z."/>
            <person name="Zauner S."/>
            <person name="Barry K."/>
            <person name="Bell C."/>
            <person name="Bharti A.K."/>
            <person name="Crow J.A."/>
            <person name="Grimwood J."/>
            <person name="Kramer R."/>
            <person name="Lindquist E."/>
            <person name="Lucas S."/>
            <person name="Salamov A."/>
            <person name="McFadden G.I."/>
            <person name="Lane C.E."/>
            <person name="Keeling P.J."/>
            <person name="Gray M.W."/>
            <person name="Grigoriev I.V."/>
            <person name="Archibald J.M."/>
        </authorList>
    </citation>
    <scope>NUCLEOTIDE SEQUENCE</scope>
    <source>
        <strain evidence="2 4">CCMP2712</strain>
    </source>
</reference>
<evidence type="ECO:0000313" key="3">
    <source>
        <dbReference type="EnsemblProtists" id="EKX39764"/>
    </source>
</evidence>
<dbReference type="HOGENOM" id="CLU_870029_0_0_1"/>
<dbReference type="GeneID" id="17296455"/>
<evidence type="ECO:0000313" key="2">
    <source>
        <dbReference type="EMBL" id="EKX39764.1"/>
    </source>
</evidence>
<dbReference type="RefSeq" id="XP_005826744.1">
    <property type="nucleotide sequence ID" value="XM_005826687.1"/>
</dbReference>
<dbReference type="AlphaFoldDB" id="L1IV68"/>
<organism evidence="2">
    <name type="scientific">Guillardia theta (strain CCMP2712)</name>
    <name type="common">Cryptophyte</name>
    <dbReference type="NCBI Taxonomy" id="905079"/>
    <lineage>
        <taxon>Eukaryota</taxon>
        <taxon>Cryptophyceae</taxon>
        <taxon>Pyrenomonadales</taxon>
        <taxon>Geminigeraceae</taxon>
        <taxon>Guillardia</taxon>
    </lineage>
</organism>